<gene>
    <name evidence="2" type="ORF">EVAR_78973_1</name>
</gene>
<dbReference type="AlphaFoldDB" id="A0A4C1USI3"/>
<feature type="compositionally biased region" description="Basic and acidic residues" evidence="1">
    <location>
        <begin position="132"/>
        <end position="141"/>
    </location>
</feature>
<comment type="caution">
    <text evidence="2">The sequence shown here is derived from an EMBL/GenBank/DDBJ whole genome shotgun (WGS) entry which is preliminary data.</text>
</comment>
<keyword evidence="3" id="KW-1185">Reference proteome</keyword>
<organism evidence="2 3">
    <name type="scientific">Eumeta variegata</name>
    <name type="common">Bagworm moth</name>
    <name type="synonym">Eumeta japonica</name>
    <dbReference type="NCBI Taxonomy" id="151549"/>
    <lineage>
        <taxon>Eukaryota</taxon>
        <taxon>Metazoa</taxon>
        <taxon>Ecdysozoa</taxon>
        <taxon>Arthropoda</taxon>
        <taxon>Hexapoda</taxon>
        <taxon>Insecta</taxon>
        <taxon>Pterygota</taxon>
        <taxon>Neoptera</taxon>
        <taxon>Endopterygota</taxon>
        <taxon>Lepidoptera</taxon>
        <taxon>Glossata</taxon>
        <taxon>Ditrysia</taxon>
        <taxon>Tineoidea</taxon>
        <taxon>Psychidae</taxon>
        <taxon>Oiketicinae</taxon>
        <taxon>Eumeta</taxon>
    </lineage>
</organism>
<evidence type="ECO:0000313" key="3">
    <source>
        <dbReference type="Proteomes" id="UP000299102"/>
    </source>
</evidence>
<feature type="region of interest" description="Disordered" evidence="1">
    <location>
        <begin position="49"/>
        <end position="180"/>
    </location>
</feature>
<proteinExistence type="predicted"/>
<reference evidence="2 3" key="1">
    <citation type="journal article" date="2019" name="Commun. Biol.">
        <title>The bagworm genome reveals a unique fibroin gene that provides high tensile strength.</title>
        <authorList>
            <person name="Kono N."/>
            <person name="Nakamura H."/>
            <person name="Ohtoshi R."/>
            <person name="Tomita M."/>
            <person name="Numata K."/>
            <person name="Arakawa K."/>
        </authorList>
    </citation>
    <scope>NUCLEOTIDE SEQUENCE [LARGE SCALE GENOMIC DNA]</scope>
</reference>
<feature type="compositionally biased region" description="Basic and acidic residues" evidence="1">
    <location>
        <begin position="154"/>
        <end position="180"/>
    </location>
</feature>
<evidence type="ECO:0000313" key="2">
    <source>
        <dbReference type="EMBL" id="GBP29279.1"/>
    </source>
</evidence>
<evidence type="ECO:0000256" key="1">
    <source>
        <dbReference type="SAM" id="MobiDB-lite"/>
    </source>
</evidence>
<sequence>MNSNPTSFTYFREVNIILASLSDENDLDMMPAMTERELQSYCRETTDSLWYGRPRRRAPGPPPGGRQHVEGRDPGLPKDEAFIRRGLRQVGAAVRDRPAPCAGAREISKAETGGQADRRTGKQAYRQTGGQADRRTSRQADRQTGGKTNRRTGRQADRQTGEQTDRQADDKQATDRPTDR</sequence>
<accession>A0A4C1USI3</accession>
<feature type="compositionally biased region" description="Basic and acidic residues" evidence="1">
    <location>
        <begin position="67"/>
        <end position="83"/>
    </location>
</feature>
<dbReference type="Proteomes" id="UP000299102">
    <property type="component" value="Unassembled WGS sequence"/>
</dbReference>
<protein>
    <submittedName>
        <fullName evidence="2">Uncharacterized protein</fullName>
    </submittedName>
</protein>
<dbReference type="EMBL" id="BGZK01000218">
    <property type="protein sequence ID" value="GBP29279.1"/>
    <property type="molecule type" value="Genomic_DNA"/>
</dbReference>
<dbReference type="OrthoDB" id="8123505at2759"/>
<name>A0A4C1USI3_EUMVA</name>